<dbReference type="RefSeq" id="WP_187745051.1">
    <property type="nucleotide sequence ID" value="NZ_CP060827.1"/>
</dbReference>
<evidence type="ECO:0000313" key="1">
    <source>
        <dbReference type="EMBL" id="QNP68008.1"/>
    </source>
</evidence>
<name>A0A7H0I5E2_9ACTN</name>
<evidence type="ECO:0000313" key="2">
    <source>
        <dbReference type="Proteomes" id="UP000516230"/>
    </source>
</evidence>
<protein>
    <recommendedName>
        <fullName evidence="3">Leucine rich repeat variant</fullName>
    </recommendedName>
</protein>
<keyword evidence="1" id="KW-0614">Plasmid</keyword>
<organism evidence="1 2">
    <name type="scientific">Streptomyces genisteinicus</name>
    <dbReference type="NCBI Taxonomy" id="2768068"/>
    <lineage>
        <taxon>Bacteria</taxon>
        <taxon>Bacillati</taxon>
        <taxon>Actinomycetota</taxon>
        <taxon>Actinomycetes</taxon>
        <taxon>Kitasatosporales</taxon>
        <taxon>Streptomycetaceae</taxon>
        <taxon>Streptomyces</taxon>
    </lineage>
</organism>
<keyword evidence="2" id="KW-1185">Reference proteome</keyword>
<geneLocation type="plasmid" evidence="1 2">
    <name>unnamed3</name>
</geneLocation>
<reference evidence="1 2" key="1">
    <citation type="submission" date="2020-08" db="EMBL/GenBank/DDBJ databases">
        <title>A novel species.</title>
        <authorList>
            <person name="Gao J."/>
        </authorList>
    </citation>
    <scope>NUCLEOTIDE SEQUENCE [LARGE SCALE GENOMIC DNA]</scope>
    <source>
        <strain evidence="1 2">CRPJ-33</strain>
        <plasmid evidence="1 2">unnamed3</plasmid>
    </source>
</reference>
<dbReference type="KEGG" id="sgj:IAG43_34170"/>
<proteinExistence type="predicted"/>
<dbReference type="InterPro" id="IPR016024">
    <property type="entry name" value="ARM-type_fold"/>
</dbReference>
<accession>A0A7H0I5E2</accession>
<gene>
    <name evidence="1" type="ORF">IAG43_34170</name>
</gene>
<dbReference type="InterPro" id="IPR011989">
    <property type="entry name" value="ARM-like"/>
</dbReference>
<sequence>MDLDSELGALAVQDGLPAPMVRRLLQHPVARRRAALQRRDLTEEQIEEIIALGSARSLAANHWVPASTKARLAEHPEPAVRCAAAASATDEPPGLLARLADDPEPLVRSFLTMNKHLPTELMTRLAQDPDSSVREWIPQHCRNAPEAVRRALFTDFEPGVRRAALVHWSPALDLLPALLADPLTRAAAARHSPPTPELARDPDPRVRSAVAAHPELPAPLRDLLAEDPDILVRNDIACRADTPPALRELLTSTLTTEDPAEIFLLAYRSHTCRAPAAAPPVLTEKQAEALLARAGL</sequence>
<dbReference type="AlphaFoldDB" id="A0A7H0I5E2"/>
<dbReference type="Gene3D" id="1.25.10.10">
    <property type="entry name" value="Leucine-rich Repeat Variant"/>
    <property type="match status" value="1"/>
</dbReference>
<evidence type="ECO:0008006" key="3">
    <source>
        <dbReference type="Google" id="ProtNLM"/>
    </source>
</evidence>
<dbReference type="EMBL" id="CP060827">
    <property type="protein sequence ID" value="QNP68008.1"/>
    <property type="molecule type" value="Genomic_DNA"/>
</dbReference>
<dbReference type="SUPFAM" id="SSF48371">
    <property type="entry name" value="ARM repeat"/>
    <property type="match status" value="1"/>
</dbReference>
<dbReference type="Proteomes" id="UP000516230">
    <property type="component" value="Plasmid unnamed3"/>
</dbReference>